<keyword evidence="3" id="KW-1003">Cell membrane</keyword>
<name>A0AAU4JYZ8_9NOCA</name>
<dbReference type="AlphaFoldDB" id="A0AAU4JYZ8"/>
<feature type="transmembrane region" description="Helical" evidence="7">
    <location>
        <begin position="35"/>
        <end position="52"/>
    </location>
</feature>
<keyword evidence="5 7" id="KW-1133">Transmembrane helix</keyword>
<dbReference type="InterPro" id="IPR048640">
    <property type="entry name" value="MgtC-like_C"/>
</dbReference>
<dbReference type="Pfam" id="PF21770">
    <property type="entry name" value="MgtC_SapB_C"/>
    <property type="match status" value="1"/>
</dbReference>
<proteinExistence type="inferred from homology"/>
<feature type="domain" description="MgtC-like C-terminal" evidence="9">
    <location>
        <begin position="149"/>
        <end position="227"/>
    </location>
</feature>
<keyword evidence="6 7" id="KW-0472">Membrane</keyword>
<dbReference type="InterPro" id="IPR049177">
    <property type="entry name" value="MgtC_SapB_SrpB_YhiD_N"/>
</dbReference>
<dbReference type="GO" id="GO:0005886">
    <property type="term" value="C:plasma membrane"/>
    <property type="evidence" value="ECO:0007669"/>
    <property type="project" value="UniProtKB-SubCell"/>
</dbReference>
<evidence type="ECO:0000256" key="5">
    <source>
        <dbReference type="ARBA" id="ARBA00022989"/>
    </source>
</evidence>
<evidence type="ECO:0000259" key="9">
    <source>
        <dbReference type="Pfam" id="PF21770"/>
    </source>
</evidence>
<dbReference type="PANTHER" id="PTHR33778:SF3">
    <property type="entry name" value="PROTEIN MGTC"/>
    <property type="match status" value="1"/>
</dbReference>
<keyword evidence="4 7" id="KW-0812">Transmembrane</keyword>
<evidence type="ECO:0000256" key="1">
    <source>
        <dbReference type="ARBA" id="ARBA00004651"/>
    </source>
</evidence>
<dbReference type="InterPro" id="IPR003416">
    <property type="entry name" value="MgtC/SapB/SrpB/YhiD_fam"/>
</dbReference>
<evidence type="ECO:0000313" key="10">
    <source>
        <dbReference type="EMBL" id="WUM19018.1"/>
    </source>
</evidence>
<reference evidence="10 11" key="1">
    <citation type="submission" date="2022-10" db="EMBL/GenBank/DDBJ databases">
        <title>The complete genomes of actinobacterial strains from the NBC collection.</title>
        <authorList>
            <person name="Joergensen T.S."/>
            <person name="Alvarez Arevalo M."/>
            <person name="Sterndorff E.B."/>
            <person name="Faurdal D."/>
            <person name="Vuksanovic O."/>
            <person name="Mourched A.-S."/>
            <person name="Charusanti P."/>
            <person name="Shaw S."/>
            <person name="Blin K."/>
            <person name="Weber T."/>
        </authorList>
    </citation>
    <scope>NUCLEOTIDE SEQUENCE [LARGE SCALE GENOMIC DNA]</scope>
    <source>
        <strain evidence="10 11">NBC_00319</strain>
    </source>
</reference>
<feature type="transmembrane region" description="Helical" evidence="7">
    <location>
        <begin position="64"/>
        <end position="81"/>
    </location>
</feature>
<organism evidence="10 11">
    <name type="scientific">Williamsia herbipolensis</name>
    <dbReference type="NCBI Taxonomy" id="1603258"/>
    <lineage>
        <taxon>Bacteria</taxon>
        <taxon>Bacillati</taxon>
        <taxon>Actinomycetota</taxon>
        <taxon>Actinomycetes</taxon>
        <taxon>Mycobacteriales</taxon>
        <taxon>Nocardiaceae</taxon>
        <taxon>Williamsia</taxon>
    </lineage>
</organism>
<feature type="domain" description="MgtC/SapB/SrpB/YhiD N-terminal" evidence="8">
    <location>
        <begin position="10"/>
        <end position="133"/>
    </location>
</feature>
<accession>A0AAU4JYZ8</accession>
<evidence type="ECO:0000259" key="8">
    <source>
        <dbReference type="Pfam" id="PF02308"/>
    </source>
</evidence>
<comment type="similarity">
    <text evidence="2">Belongs to the MgtC/SapB family.</text>
</comment>
<evidence type="ECO:0000256" key="2">
    <source>
        <dbReference type="ARBA" id="ARBA00009298"/>
    </source>
</evidence>
<dbReference type="Proteomes" id="UP001432128">
    <property type="component" value="Chromosome"/>
</dbReference>
<dbReference type="RefSeq" id="WP_328856584.1">
    <property type="nucleotide sequence ID" value="NZ_CP108021.1"/>
</dbReference>
<evidence type="ECO:0000256" key="4">
    <source>
        <dbReference type="ARBA" id="ARBA00022692"/>
    </source>
</evidence>
<evidence type="ECO:0000313" key="11">
    <source>
        <dbReference type="Proteomes" id="UP001432128"/>
    </source>
</evidence>
<sequence length="240" mass="24982">MSVIEMILRLACGVGLGTIIGFERQYRARMAGLRTNALVAAGSTLFVLLSAHGFSGGTADPTRVAAQIVSGIGFLGAGVILRDGLNVRGLNTAATLWCSAAVGALSGAGLYSVALAGTVAVVTVNVVLRWIGRTVDRHPDSGDEQPTSYAMTVATERANAVGLRAALVGELSSTDAQLRSVTTTDMAGSPSRVEIRAVVDYAHRGDRHMVSALHRMSGDESVSDVRWDCLTDEAGAGVRR</sequence>
<dbReference type="PRINTS" id="PR01837">
    <property type="entry name" value="MGTCSAPBPROT"/>
</dbReference>
<evidence type="ECO:0000256" key="7">
    <source>
        <dbReference type="SAM" id="Phobius"/>
    </source>
</evidence>
<feature type="transmembrane region" description="Helical" evidence="7">
    <location>
        <begin position="111"/>
        <end position="131"/>
    </location>
</feature>
<dbReference type="Pfam" id="PF02308">
    <property type="entry name" value="MgtC"/>
    <property type="match status" value="1"/>
</dbReference>
<dbReference type="KEGG" id="whr:OG579_14950"/>
<dbReference type="PANTHER" id="PTHR33778">
    <property type="entry name" value="PROTEIN MGTC"/>
    <property type="match status" value="1"/>
</dbReference>
<protein>
    <submittedName>
        <fullName evidence="10">MgtC/SapB family protein</fullName>
    </submittedName>
</protein>
<dbReference type="EMBL" id="CP108021">
    <property type="protein sequence ID" value="WUM19018.1"/>
    <property type="molecule type" value="Genomic_DNA"/>
</dbReference>
<dbReference type="Gene3D" id="3.30.70.260">
    <property type="match status" value="1"/>
</dbReference>
<keyword evidence="11" id="KW-1185">Reference proteome</keyword>
<comment type="subcellular location">
    <subcellularLocation>
        <location evidence="1">Cell membrane</location>
        <topology evidence="1">Multi-pass membrane protein</topology>
    </subcellularLocation>
</comment>
<gene>
    <name evidence="10" type="ORF">OG579_14950</name>
</gene>
<evidence type="ECO:0000256" key="6">
    <source>
        <dbReference type="ARBA" id="ARBA00023136"/>
    </source>
</evidence>
<evidence type="ECO:0000256" key="3">
    <source>
        <dbReference type="ARBA" id="ARBA00022475"/>
    </source>
</evidence>